<proteinExistence type="predicted"/>
<dbReference type="FunFam" id="1.10.8.270:FF:000001">
    <property type="entry name" value="TBC1 domain family member 1"/>
    <property type="match status" value="1"/>
</dbReference>
<organism evidence="3 4">
    <name type="scientific">Basidiobolus meristosporus CBS 931.73</name>
    <dbReference type="NCBI Taxonomy" id="1314790"/>
    <lineage>
        <taxon>Eukaryota</taxon>
        <taxon>Fungi</taxon>
        <taxon>Fungi incertae sedis</taxon>
        <taxon>Zoopagomycota</taxon>
        <taxon>Entomophthoromycotina</taxon>
        <taxon>Basidiobolomycetes</taxon>
        <taxon>Basidiobolales</taxon>
        <taxon>Basidiobolaceae</taxon>
        <taxon>Basidiobolus</taxon>
    </lineage>
</organism>
<protein>
    <submittedName>
        <fullName evidence="3">RabGAP/TBC</fullName>
    </submittedName>
</protein>
<dbReference type="InterPro" id="IPR035969">
    <property type="entry name" value="Rab-GAP_TBC_sf"/>
</dbReference>
<evidence type="ECO:0000256" key="1">
    <source>
        <dbReference type="ARBA" id="ARBA00022468"/>
    </source>
</evidence>
<evidence type="ECO:0000259" key="2">
    <source>
        <dbReference type="PROSITE" id="PS50086"/>
    </source>
</evidence>
<dbReference type="GO" id="GO:0005096">
    <property type="term" value="F:GTPase activator activity"/>
    <property type="evidence" value="ECO:0007669"/>
    <property type="project" value="UniProtKB-KW"/>
</dbReference>
<comment type="caution">
    <text evidence="3">The sequence shown here is derived from an EMBL/GenBank/DDBJ whole genome shotgun (WGS) entry which is preliminary data.</text>
</comment>
<dbReference type="Pfam" id="PF00566">
    <property type="entry name" value="RabGAP-TBC"/>
    <property type="match status" value="1"/>
</dbReference>
<dbReference type="Proteomes" id="UP000193498">
    <property type="component" value="Unassembled WGS sequence"/>
</dbReference>
<gene>
    <name evidence="3" type="ORF">K493DRAFT_150624</name>
</gene>
<dbReference type="Gene3D" id="1.10.472.80">
    <property type="entry name" value="Ypt/Rab-GAP domain of gyp1p, domain 3"/>
    <property type="match status" value="1"/>
</dbReference>
<dbReference type="Gene3D" id="1.10.8.270">
    <property type="entry name" value="putative rabgap domain of human tbc1 domain family member 14 like domains"/>
    <property type="match status" value="1"/>
</dbReference>
<keyword evidence="1" id="KW-0343">GTPase activation</keyword>
<dbReference type="EMBL" id="MCFE01000422">
    <property type="protein sequence ID" value="ORX89785.1"/>
    <property type="molecule type" value="Genomic_DNA"/>
</dbReference>
<keyword evidence="4" id="KW-1185">Reference proteome</keyword>
<dbReference type="Gene3D" id="1.10.10.750">
    <property type="entry name" value="Ypt/Rab-GAP domain of gyp1p, domain 1"/>
    <property type="match status" value="1"/>
</dbReference>
<feature type="non-terminal residue" evidence="3">
    <location>
        <position position="254"/>
    </location>
</feature>
<dbReference type="PANTHER" id="PTHR47219">
    <property type="entry name" value="RAB GTPASE-ACTIVATING PROTEIN 1-LIKE"/>
    <property type="match status" value="1"/>
</dbReference>
<evidence type="ECO:0000313" key="4">
    <source>
        <dbReference type="Proteomes" id="UP000193498"/>
    </source>
</evidence>
<dbReference type="InterPro" id="IPR050302">
    <property type="entry name" value="Rab_GAP_TBC_domain"/>
</dbReference>
<evidence type="ECO:0000313" key="3">
    <source>
        <dbReference type="EMBL" id="ORX89785.1"/>
    </source>
</evidence>
<dbReference type="STRING" id="1314790.A0A1Y1XVT9"/>
<name>A0A1Y1XVT9_9FUNG</name>
<reference evidence="3 4" key="1">
    <citation type="submission" date="2016-07" db="EMBL/GenBank/DDBJ databases">
        <title>Pervasive Adenine N6-methylation of Active Genes in Fungi.</title>
        <authorList>
            <consortium name="DOE Joint Genome Institute"/>
            <person name="Mondo S.J."/>
            <person name="Dannebaum R.O."/>
            <person name="Kuo R.C."/>
            <person name="Labutti K."/>
            <person name="Haridas S."/>
            <person name="Kuo A."/>
            <person name="Salamov A."/>
            <person name="Ahrendt S.R."/>
            <person name="Lipzen A."/>
            <person name="Sullivan W."/>
            <person name="Andreopoulos W.B."/>
            <person name="Clum A."/>
            <person name="Lindquist E."/>
            <person name="Daum C."/>
            <person name="Ramamoorthy G.K."/>
            <person name="Gryganskyi A."/>
            <person name="Culley D."/>
            <person name="Magnuson J.K."/>
            <person name="James T.Y."/>
            <person name="O'Malley M.A."/>
            <person name="Stajich J.E."/>
            <person name="Spatafora J.W."/>
            <person name="Visel A."/>
            <person name="Grigoriev I.V."/>
        </authorList>
    </citation>
    <scope>NUCLEOTIDE SEQUENCE [LARGE SCALE GENOMIC DNA]</scope>
    <source>
        <strain evidence="3 4">CBS 931.73</strain>
    </source>
</reference>
<dbReference type="PANTHER" id="PTHR47219:SF9">
    <property type="entry name" value="GTPASE ACTIVATING PROTEIN AND CENTROSOME-ASSOCIATED, ISOFORM B"/>
    <property type="match status" value="1"/>
</dbReference>
<dbReference type="GO" id="GO:0031267">
    <property type="term" value="F:small GTPase binding"/>
    <property type="evidence" value="ECO:0007669"/>
    <property type="project" value="TreeGrafter"/>
</dbReference>
<dbReference type="InParanoid" id="A0A1Y1XVT9"/>
<sequence>DSEFWSCVIKDYPLMLTRYRYKVAHKIYRGIPKEHRGLVWQTMSQSRTTYLDTLYLQLLEEKSPFEADIQLDLPRTFPRLEMFQKKAGEGQTRLFNVLKAYSVYDPEIGYAQGLGYIVAVLLIHMTESEAFSVFVRLMQSLDLREMFLVDLEKLECRNYQFRCLLTSHFPKLVKHLDTYNVRTAMYTTSWFLTLFTNLLPLPVIFRMLDVMLLEGITVTVMRMGLALIHQNSQKLLNLKDYHELMNVLTNTMFD</sequence>
<dbReference type="PROSITE" id="PS50086">
    <property type="entry name" value="TBC_RABGAP"/>
    <property type="match status" value="1"/>
</dbReference>
<dbReference type="AlphaFoldDB" id="A0A1Y1XVT9"/>
<feature type="domain" description="Rab-GAP TBC" evidence="2">
    <location>
        <begin position="30"/>
        <end position="215"/>
    </location>
</feature>
<dbReference type="OrthoDB" id="294251at2759"/>
<feature type="non-terminal residue" evidence="3">
    <location>
        <position position="1"/>
    </location>
</feature>
<dbReference type="SMART" id="SM00164">
    <property type="entry name" value="TBC"/>
    <property type="match status" value="1"/>
</dbReference>
<dbReference type="SUPFAM" id="SSF47923">
    <property type="entry name" value="Ypt/Rab-GAP domain of gyp1p"/>
    <property type="match status" value="2"/>
</dbReference>
<accession>A0A1Y1XVT9</accession>
<dbReference type="InterPro" id="IPR000195">
    <property type="entry name" value="Rab-GAP-TBC_dom"/>
</dbReference>